<dbReference type="OrthoDB" id="6118114at2"/>
<dbReference type="RefSeq" id="WP_071474017.1">
    <property type="nucleotide sequence ID" value="NZ_MDKE01000068.1"/>
</dbReference>
<organism evidence="2 3">
    <name type="scientific">Oceanisphaera psychrotolerans</name>
    <dbReference type="NCBI Taxonomy" id="1414654"/>
    <lineage>
        <taxon>Bacteria</taxon>
        <taxon>Pseudomonadati</taxon>
        <taxon>Pseudomonadota</taxon>
        <taxon>Gammaproteobacteria</taxon>
        <taxon>Aeromonadales</taxon>
        <taxon>Aeromonadaceae</taxon>
        <taxon>Oceanisphaera</taxon>
    </lineage>
</organism>
<evidence type="ECO:0008006" key="4">
    <source>
        <dbReference type="Google" id="ProtNLM"/>
    </source>
</evidence>
<keyword evidence="1" id="KW-0472">Membrane</keyword>
<evidence type="ECO:0000313" key="2">
    <source>
        <dbReference type="EMBL" id="OIN04531.1"/>
    </source>
</evidence>
<dbReference type="Pfam" id="PF11286">
    <property type="entry name" value="DUF3087"/>
    <property type="match status" value="1"/>
</dbReference>
<feature type="transmembrane region" description="Helical" evidence="1">
    <location>
        <begin position="48"/>
        <end position="67"/>
    </location>
</feature>
<dbReference type="STRING" id="1414654.BFR47_06470"/>
<comment type="caution">
    <text evidence="2">The sequence shown here is derived from an EMBL/GenBank/DDBJ whole genome shotgun (WGS) entry which is preliminary data.</text>
</comment>
<dbReference type="Proteomes" id="UP000243073">
    <property type="component" value="Unassembled WGS sequence"/>
</dbReference>
<proteinExistence type="predicted"/>
<dbReference type="AlphaFoldDB" id="A0A1J4QC19"/>
<keyword evidence="1" id="KW-0812">Transmembrane</keyword>
<keyword evidence="1" id="KW-1133">Transmembrane helix</keyword>
<feature type="transmembrane region" description="Helical" evidence="1">
    <location>
        <begin position="18"/>
        <end position="42"/>
    </location>
</feature>
<reference evidence="2 3" key="1">
    <citation type="submission" date="2016-07" db="EMBL/GenBank/DDBJ databases">
        <title>Draft Genome Sequence of Oceanisphaera psychrotolerans, isolated from coastal sediment samples.</title>
        <authorList>
            <person name="Zhuo S."/>
            <person name="Ruan Z."/>
        </authorList>
    </citation>
    <scope>NUCLEOTIDE SEQUENCE [LARGE SCALE GENOMIC DNA]</scope>
    <source>
        <strain evidence="2 3">LAM-WHM-ZC</strain>
    </source>
</reference>
<name>A0A1J4QC19_9GAMM</name>
<gene>
    <name evidence="2" type="ORF">BFR47_06470</name>
</gene>
<keyword evidence="3" id="KW-1185">Reference proteome</keyword>
<sequence>MKLIDIDKGRYRRHLNRVLIGCALVLAAGSLLVSQTLIALFPDPDGSHFHWNALGVLVTAAAIGLGLSKYRHHDYLTEVLYVWELKQSLNKITRKMRKLEAAAKEGDAGALLALQYSYAGSRQLWKLDDNTIIMDELNSRQAQLDKLVAQYDLTLNIDDYDEKILKRF</sequence>
<dbReference type="EMBL" id="MDKE01000068">
    <property type="protein sequence ID" value="OIN04531.1"/>
    <property type="molecule type" value="Genomic_DNA"/>
</dbReference>
<protein>
    <recommendedName>
        <fullName evidence="4">DUF3087 domain-containing protein</fullName>
    </recommendedName>
</protein>
<evidence type="ECO:0000256" key="1">
    <source>
        <dbReference type="SAM" id="Phobius"/>
    </source>
</evidence>
<accession>A0A1J4QC19</accession>
<dbReference type="InterPro" id="IPR021438">
    <property type="entry name" value="DUF3087"/>
</dbReference>
<evidence type="ECO:0000313" key="3">
    <source>
        <dbReference type="Proteomes" id="UP000243073"/>
    </source>
</evidence>